<feature type="non-terminal residue" evidence="1">
    <location>
        <position position="1"/>
    </location>
</feature>
<sequence>MTCEESCIQGFLVVGAIPPEKWVARRLFVSHLSNGCLSIICPSVRDAILEDGEIDIGAHAFSAIKADGSVVTWGEADFGGDSSAVAALLTEGVVQVCGNIGAFAAIKANGSVVTWGDADDGGDSSGVAPLLADGVVSVCGHDGAFAAIKANGSVVTWGNAGSGGDSSGVASLLAEGVVQVYGNDNAFAAIKANGSVVTWGEADFGGDSSAVAALLTEGVVQVCGNIGAFAAIKANGSVVTWGDADDGGNSSGVAPLLVEGVVQVCGNYNAFAAIKANGSVVTWGNAGSGGNSSGVASLLAEGVVQVYGNDNAFAAIKANGSVVTWGEADFGGDSSAVAALLTDGVVQVCGNNGAFAAIKANGSVVTWGDAGSGGNSSGVAALLIEGVVRLRAAFISQVFAWLVILLPWAAEGARPARLLAKYAALLPEGGAKRERLSVESAVLDPLLRCLGDILRDRASSLSFDDIAAALETLADAGVRPRAVVEALASAAEARGFPNPSGADGGASLTSVAALCYGLQSTGHGLRPGFREKLVEFVASASSGQWPLQQLRPLSRLLAALISSDRKQSRSTSVLATGSSSSPALTGLLLAILREVHCQGRAAAFDDLCSVLQALLPLRRAAAGQGGHDAVRQLILDTVVLTEALLTGSLHDPKGAAEPLPRQLLELLEAFSSGQEGACSPELLLAIADRCASSAQALGPSGLASALHALARLRLLDKGTLAASGSEQGAASAAAAAVLRTRLACGLTGDDSEALVFDSSKSMNEERHSPKVLIVLLRCLLVWDRRLGTAEAAKGAHFCALALDSPVLSETERAEARAGLAQLLERLCWERQRWSAE</sequence>
<evidence type="ECO:0000313" key="2">
    <source>
        <dbReference type="Proteomes" id="UP000654075"/>
    </source>
</evidence>
<proteinExistence type="predicted"/>
<dbReference type="Gene3D" id="2.130.10.30">
    <property type="entry name" value="Regulator of chromosome condensation 1/beta-lactamase-inhibitor protein II"/>
    <property type="match status" value="2"/>
</dbReference>
<comment type="caution">
    <text evidence="1">The sequence shown here is derived from an EMBL/GenBank/DDBJ whole genome shotgun (WGS) entry which is preliminary data.</text>
</comment>
<dbReference type="InterPro" id="IPR051553">
    <property type="entry name" value="Ran_GTPase-activating"/>
</dbReference>
<keyword evidence="2" id="KW-1185">Reference proteome</keyword>
<accession>A0A813E3D4</accession>
<dbReference type="PANTHER" id="PTHR45982:SF1">
    <property type="entry name" value="REGULATOR OF CHROMOSOME CONDENSATION"/>
    <property type="match status" value="1"/>
</dbReference>
<dbReference type="EMBL" id="CAJNNV010007894">
    <property type="protein sequence ID" value="CAE8595510.1"/>
    <property type="molecule type" value="Genomic_DNA"/>
</dbReference>
<reference evidence="1" key="1">
    <citation type="submission" date="2021-02" db="EMBL/GenBank/DDBJ databases">
        <authorList>
            <person name="Dougan E. K."/>
            <person name="Rhodes N."/>
            <person name="Thang M."/>
            <person name="Chan C."/>
        </authorList>
    </citation>
    <scope>NUCLEOTIDE SEQUENCE</scope>
</reference>
<dbReference type="InterPro" id="IPR009091">
    <property type="entry name" value="RCC1/BLIP-II"/>
</dbReference>
<dbReference type="SUPFAM" id="SSF50985">
    <property type="entry name" value="RCC1/BLIP-II"/>
    <property type="match status" value="2"/>
</dbReference>
<dbReference type="PANTHER" id="PTHR45982">
    <property type="entry name" value="REGULATOR OF CHROMOSOME CONDENSATION"/>
    <property type="match status" value="1"/>
</dbReference>
<organism evidence="1 2">
    <name type="scientific">Polarella glacialis</name>
    <name type="common">Dinoflagellate</name>
    <dbReference type="NCBI Taxonomy" id="89957"/>
    <lineage>
        <taxon>Eukaryota</taxon>
        <taxon>Sar</taxon>
        <taxon>Alveolata</taxon>
        <taxon>Dinophyceae</taxon>
        <taxon>Suessiales</taxon>
        <taxon>Suessiaceae</taxon>
        <taxon>Polarella</taxon>
    </lineage>
</organism>
<dbReference type="OrthoDB" id="5370059at2759"/>
<dbReference type="AlphaFoldDB" id="A0A813E3D4"/>
<evidence type="ECO:0000313" key="1">
    <source>
        <dbReference type="EMBL" id="CAE8595510.1"/>
    </source>
</evidence>
<gene>
    <name evidence="1" type="ORF">PGLA1383_LOCUS14014</name>
</gene>
<dbReference type="Proteomes" id="UP000654075">
    <property type="component" value="Unassembled WGS sequence"/>
</dbReference>
<name>A0A813E3D4_POLGL</name>
<protein>
    <submittedName>
        <fullName evidence="1">Uncharacterized protein</fullName>
    </submittedName>
</protein>